<comment type="caution">
    <text evidence="1">The sequence shown here is derived from an EMBL/GenBank/DDBJ whole genome shotgun (WGS) entry which is preliminary data.</text>
</comment>
<evidence type="ECO:0000313" key="1">
    <source>
        <dbReference type="EMBL" id="OWZ17350.1"/>
    </source>
</evidence>
<evidence type="ECO:0008006" key="3">
    <source>
        <dbReference type="Google" id="ProtNLM"/>
    </source>
</evidence>
<organism evidence="1 2">
    <name type="scientific">Phytophthora megakarya</name>
    <dbReference type="NCBI Taxonomy" id="4795"/>
    <lineage>
        <taxon>Eukaryota</taxon>
        <taxon>Sar</taxon>
        <taxon>Stramenopiles</taxon>
        <taxon>Oomycota</taxon>
        <taxon>Peronosporomycetes</taxon>
        <taxon>Peronosporales</taxon>
        <taxon>Peronosporaceae</taxon>
        <taxon>Phytophthora</taxon>
    </lineage>
</organism>
<sequence>VHFSYVFTSQKPQAAKKSYENLEETRAAFSLDFWSKYAAFEGGGVLNVDETAIMFDMSPIRSWAGKRRKDSARILGQNKHTGRMTAVLTVRDDGYKLPILFIIRGVPGAFLEKNELKEYPDDHFYAVQEKAWMDASV</sequence>
<protein>
    <recommendedName>
        <fullName evidence="3">DDE-1 domain-containing protein</fullName>
    </recommendedName>
</protein>
<accession>A0A225WKH3</accession>
<reference evidence="2" key="1">
    <citation type="submission" date="2017-03" db="EMBL/GenBank/DDBJ databases">
        <title>Phytopthora megakarya and P. palmivora, two closely related causual agents of cacao black pod achieved similar genome size and gene model numbers by different mechanisms.</title>
        <authorList>
            <person name="Ali S."/>
            <person name="Shao J."/>
            <person name="Larry D.J."/>
            <person name="Kronmiller B."/>
            <person name="Shen D."/>
            <person name="Strem M.D."/>
            <person name="Melnick R.L."/>
            <person name="Guiltinan M.J."/>
            <person name="Tyler B.M."/>
            <person name="Meinhardt L.W."/>
            <person name="Bailey B.A."/>
        </authorList>
    </citation>
    <scope>NUCLEOTIDE SEQUENCE [LARGE SCALE GENOMIC DNA]</scope>
    <source>
        <strain evidence="2">zdho120</strain>
    </source>
</reference>
<name>A0A225WKH3_9STRA</name>
<proteinExistence type="predicted"/>
<dbReference type="EMBL" id="NBNE01000769">
    <property type="protein sequence ID" value="OWZ17350.1"/>
    <property type="molecule type" value="Genomic_DNA"/>
</dbReference>
<feature type="non-terminal residue" evidence="1">
    <location>
        <position position="1"/>
    </location>
</feature>
<dbReference type="Proteomes" id="UP000198211">
    <property type="component" value="Unassembled WGS sequence"/>
</dbReference>
<gene>
    <name evidence="1" type="ORF">PHMEG_0008720</name>
</gene>
<evidence type="ECO:0000313" key="2">
    <source>
        <dbReference type="Proteomes" id="UP000198211"/>
    </source>
</evidence>
<keyword evidence="2" id="KW-1185">Reference proteome</keyword>
<dbReference type="AlphaFoldDB" id="A0A225WKH3"/>
<dbReference type="OrthoDB" id="127169at2759"/>